<feature type="region of interest" description="Disordered" evidence="2">
    <location>
        <begin position="201"/>
        <end position="220"/>
    </location>
</feature>
<feature type="region of interest" description="Disordered" evidence="2">
    <location>
        <begin position="225"/>
        <end position="245"/>
    </location>
</feature>
<sequence length="385" mass="44294">MPHRPSKRKWDELDDSDEEPSPGRQILPVANLPEDFDGEPTDGSQYLFTVRRDARYLPRTMRVANPYEIIETNSIPLPNQPLSTTHPAAPSEEWRASFVKHFKNFRKNVIQPTIHIHMPQSAQHKVMPDKKERDCWWAFLSGQPESDWNLPKRPTTVKRSHNYRRDYSPESDSADDLDPPQETWHINEEGEVQLALSNDPIEALPTPSSTPAPSEPLGEADDQLYKQSSSDQPRPLIFKPREPTPSLVSHVDHRTSLHLLMYFAHWINVHLAQPDALSSRMTESHARWIFVLLSRVEDHILADDMSLLRNLARASIALLKQLIRRRNLGDKAEVTLKVSGEDVVERKDRHMSERSCWIIITTIASVWSQRDLWMDVDAMLAGLTE</sequence>
<accession>A0A0C3CN67</accession>
<dbReference type="EMBL" id="KN832972">
    <property type="protein sequence ID" value="KIM91097.1"/>
    <property type="molecule type" value="Genomic_DNA"/>
</dbReference>
<reference evidence="3 4" key="1">
    <citation type="submission" date="2014-04" db="EMBL/GenBank/DDBJ databases">
        <authorList>
            <consortium name="DOE Joint Genome Institute"/>
            <person name="Kuo A."/>
            <person name="Tarkka M."/>
            <person name="Buscot F."/>
            <person name="Kohler A."/>
            <person name="Nagy L.G."/>
            <person name="Floudas D."/>
            <person name="Copeland A."/>
            <person name="Barry K.W."/>
            <person name="Cichocki N."/>
            <person name="Veneault-Fourrey C."/>
            <person name="LaButti K."/>
            <person name="Lindquist E.A."/>
            <person name="Lipzen A."/>
            <person name="Lundell T."/>
            <person name="Morin E."/>
            <person name="Murat C."/>
            <person name="Sun H."/>
            <person name="Tunlid A."/>
            <person name="Henrissat B."/>
            <person name="Grigoriev I.V."/>
            <person name="Hibbett D.S."/>
            <person name="Martin F."/>
            <person name="Nordberg H.P."/>
            <person name="Cantor M.N."/>
            <person name="Hua S.X."/>
        </authorList>
    </citation>
    <scope>NUCLEOTIDE SEQUENCE [LARGE SCALE GENOMIC DNA]</scope>
    <source>
        <strain evidence="3 4">F 1598</strain>
    </source>
</reference>
<dbReference type="PANTHER" id="PTHR12794">
    <property type="entry name" value="GEMIN2"/>
    <property type="match status" value="1"/>
</dbReference>
<keyword evidence="4" id="KW-1185">Reference proteome</keyword>
<reference evidence="4" key="2">
    <citation type="submission" date="2015-01" db="EMBL/GenBank/DDBJ databases">
        <title>Evolutionary Origins and Diversification of the Mycorrhizal Mutualists.</title>
        <authorList>
            <consortium name="DOE Joint Genome Institute"/>
            <consortium name="Mycorrhizal Genomics Consortium"/>
            <person name="Kohler A."/>
            <person name="Kuo A."/>
            <person name="Nagy L.G."/>
            <person name="Floudas D."/>
            <person name="Copeland A."/>
            <person name="Barry K.W."/>
            <person name="Cichocki N."/>
            <person name="Veneault-Fourrey C."/>
            <person name="LaButti K."/>
            <person name="Lindquist E.A."/>
            <person name="Lipzen A."/>
            <person name="Lundell T."/>
            <person name="Morin E."/>
            <person name="Murat C."/>
            <person name="Riley R."/>
            <person name="Ohm R."/>
            <person name="Sun H."/>
            <person name="Tunlid A."/>
            <person name="Henrissat B."/>
            <person name="Grigoriev I.V."/>
            <person name="Hibbett D.S."/>
            <person name="Martin F."/>
        </authorList>
    </citation>
    <scope>NUCLEOTIDE SEQUENCE [LARGE SCALE GENOMIC DNA]</scope>
    <source>
        <strain evidence="4">F 1598</strain>
    </source>
</reference>
<evidence type="ECO:0000256" key="2">
    <source>
        <dbReference type="SAM" id="MobiDB-lite"/>
    </source>
</evidence>
<feature type="region of interest" description="Disordered" evidence="2">
    <location>
        <begin position="1"/>
        <end position="44"/>
    </location>
</feature>
<dbReference type="InterPro" id="IPR035426">
    <property type="entry name" value="Gemin2/Brr1"/>
</dbReference>
<dbReference type="Proteomes" id="UP000054166">
    <property type="component" value="Unassembled WGS sequence"/>
</dbReference>
<dbReference type="PANTHER" id="PTHR12794:SF0">
    <property type="entry name" value="GEM-ASSOCIATED PROTEIN 2"/>
    <property type="match status" value="1"/>
</dbReference>
<evidence type="ECO:0000313" key="3">
    <source>
        <dbReference type="EMBL" id="KIM91097.1"/>
    </source>
</evidence>
<dbReference type="GO" id="GO:0000387">
    <property type="term" value="P:spliceosomal snRNP assembly"/>
    <property type="evidence" value="ECO:0007669"/>
    <property type="project" value="InterPro"/>
</dbReference>
<dbReference type="HOGENOM" id="CLU_061593_0_0_1"/>
<dbReference type="InParanoid" id="A0A0C3CN67"/>
<evidence type="ECO:0000256" key="1">
    <source>
        <dbReference type="ARBA" id="ARBA00025758"/>
    </source>
</evidence>
<gene>
    <name evidence="3" type="ORF">PILCRDRAFT_811618</name>
</gene>
<organism evidence="3 4">
    <name type="scientific">Piloderma croceum (strain F 1598)</name>
    <dbReference type="NCBI Taxonomy" id="765440"/>
    <lineage>
        <taxon>Eukaryota</taxon>
        <taxon>Fungi</taxon>
        <taxon>Dikarya</taxon>
        <taxon>Basidiomycota</taxon>
        <taxon>Agaricomycotina</taxon>
        <taxon>Agaricomycetes</taxon>
        <taxon>Agaricomycetidae</taxon>
        <taxon>Atheliales</taxon>
        <taxon>Atheliaceae</taxon>
        <taxon>Piloderma</taxon>
    </lineage>
</organism>
<feature type="region of interest" description="Disordered" evidence="2">
    <location>
        <begin position="160"/>
        <end position="182"/>
    </location>
</feature>
<dbReference type="Gene3D" id="1.20.58.1070">
    <property type="match status" value="1"/>
</dbReference>
<dbReference type="OrthoDB" id="428895at2759"/>
<dbReference type="PRINTS" id="PR02039">
    <property type="entry name" value="SPLICEFRBRR1"/>
</dbReference>
<dbReference type="InterPro" id="IPR023251">
    <property type="entry name" value="Brr1"/>
</dbReference>
<proteinExistence type="inferred from homology"/>
<evidence type="ECO:0000313" key="4">
    <source>
        <dbReference type="Proteomes" id="UP000054166"/>
    </source>
</evidence>
<comment type="similarity">
    <text evidence="1">Belongs to the gemin-2 family.</text>
</comment>
<name>A0A0C3CN67_PILCF</name>
<dbReference type="AlphaFoldDB" id="A0A0C3CN67"/>
<protein>
    <submittedName>
        <fullName evidence="3">Uncharacterized protein</fullName>
    </submittedName>
</protein>
<dbReference type="GO" id="GO:0032797">
    <property type="term" value="C:SMN complex"/>
    <property type="evidence" value="ECO:0007669"/>
    <property type="project" value="TreeGrafter"/>
</dbReference>
<dbReference type="GO" id="GO:0030532">
    <property type="term" value="C:small nuclear ribonucleoprotein complex"/>
    <property type="evidence" value="ECO:0007669"/>
    <property type="project" value="InterPro"/>
</dbReference>
<dbReference type="Pfam" id="PF04938">
    <property type="entry name" value="SIP1"/>
    <property type="match status" value="1"/>
</dbReference>